<feature type="chain" id="PRO_5015548886" evidence="12">
    <location>
        <begin position="24"/>
        <end position="652"/>
    </location>
</feature>
<dbReference type="InterPro" id="IPR037066">
    <property type="entry name" value="Plug_dom_sf"/>
</dbReference>
<dbReference type="InterPro" id="IPR039426">
    <property type="entry name" value="TonB-dep_rcpt-like"/>
</dbReference>
<comment type="caution">
    <text evidence="15">The sequence shown here is derived from an EMBL/GenBank/DDBJ whole genome shotgun (WGS) entry which is preliminary data.</text>
</comment>
<dbReference type="RefSeq" id="WP_107933221.1">
    <property type="nucleotide sequence ID" value="NZ_PZZN01000003.1"/>
</dbReference>
<dbReference type="AlphaFoldDB" id="A0A2T4YMC3"/>
<evidence type="ECO:0000259" key="14">
    <source>
        <dbReference type="Pfam" id="PF07715"/>
    </source>
</evidence>
<keyword evidence="3 10" id="KW-1134">Transmembrane beta strand</keyword>
<dbReference type="PANTHER" id="PTHR30069">
    <property type="entry name" value="TONB-DEPENDENT OUTER MEMBRANE RECEPTOR"/>
    <property type="match status" value="1"/>
</dbReference>
<keyword evidence="4 10" id="KW-0812">Transmembrane</keyword>
<dbReference type="PANTHER" id="PTHR30069:SF53">
    <property type="entry name" value="COLICIN I RECEPTOR-RELATED"/>
    <property type="match status" value="1"/>
</dbReference>
<dbReference type="Gene3D" id="2.170.130.10">
    <property type="entry name" value="TonB-dependent receptor, plug domain"/>
    <property type="match status" value="1"/>
</dbReference>
<reference evidence="15 16" key="1">
    <citation type="submission" date="2018-04" db="EMBL/GenBank/DDBJ databases">
        <title>Genomic Encyclopedia of Type Strains, Phase III (KMG-III): the genomes of soil and plant-associated and newly described type strains.</title>
        <authorList>
            <person name="Whitman W."/>
        </authorList>
    </citation>
    <scope>NUCLEOTIDE SEQUENCE [LARGE SCALE GENOMIC DNA]</scope>
    <source>
        <strain evidence="15 16">NW12</strain>
    </source>
</reference>
<feature type="signal peptide" evidence="12">
    <location>
        <begin position="1"/>
        <end position="23"/>
    </location>
</feature>
<keyword evidence="16" id="KW-1185">Reference proteome</keyword>
<dbReference type="GO" id="GO:0015889">
    <property type="term" value="P:cobalamin transport"/>
    <property type="evidence" value="ECO:0007669"/>
    <property type="project" value="TreeGrafter"/>
</dbReference>
<evidence type="ECO:0000256" key="5">
    <source>
        <dbReference type="ARBA" id="ARBA00022729"/>
    </source>
</evidence>
<evidence type="ECO:0000313" key="15">
    <source>
        <dbReference type="EMBL" id="PTM44564.1"/>
    </source>
</evidence>
<evidence type="ECO:0000256" key="9">
    <source>
        <dbReference type="ARBA" id="ARBA00023237"/>
    </source>
</evidence>
<dbReference type="Pfam" id="PF00593">
    <property type="entry name" value="TonB_dep_Rec_b-barrel"/>
    <property type="match status" value="1"/>
</dbReference>
<accession>A0A2T4YMC3</accession>
<protein>
    <submittedName>
        <fullName evidence="15">Vitamin B12 transporter</fullName>
    </submittedName>
</protein>
<keyword evidence="6" id="KW-0406">Ion transport</keyword>
<evidence type="ECO:0000256" key="1">
    <source>
        <dbReference type="ARBA" id="ARBA00004571"/>
    </source>
</evidence>
<dbReference type="PROSITE" id="PS52016">
    <property type="entry name" value="TONB_DEPENDENT_REC_3"/>
    <property type="match status" value="1"/>
</dbReference>
<sequence length="652" mass="69462">MTRIFVSLAALATATAFASPAAAEPDPVTAATGEAAGGAAELVVTASRSGDAVPADQLGASVTVLDAATLDQRQTRIASDVLRDVPGLAVSRTGAVGGTTQVRIRGSEGNHVLVLIDGIEVSDPYQGEYDFGTLIADEAARVEVLRGQQSALYGSDAIGGVIQYLTLSGAEAPGVSLRAEGGSFGTFSGGARVAGVAGNLDYALSSSTYLTDGTPTARGGSRDIGAKSVGATGKLSWSPTDTLKVTGVGRYSYTDADSNDTALSGPQFGTIVDTPGARSTVEAYYGLVRAELALADGRWTNALSGQFADTTRRALVDDALSFGNKGRRYKGSFESAFRFGTDRIRHRLTAAVDVEREQFQTLSAAPSEFVFTGRRHTDNVGLVGQYDVVIDDALAIGGSVRRDENNRFDDTTTYRAQASYRFATGTRVRGAYGTGVKNPGYFDLFGYSDGRYIGNPNLKPEKSKGWEAGVEQVFGGDRATIGATYFDSRLTNEIFTTYPAPDFVATPGNRDTRSMQHGVEVFATARPIAQLRFDLAYTYLKAREDGGVEIRRPNHIGSVNMTAFSRDERASATLTVRYNGRQQDDAYTDPSYVPVRVSLQEYVLVNLNAAYKLTPGLSVFGRVENLFDERYEEVFSYVGQGRGAYAGVKAAF</sequence>
<keyword evidence="8 10" id="KW-0472">Membrane</keyword>
<name>A0A2T4YMC3_9SPHN</name>
<evidence type="ECO:0000256" key="8">
    <source>
        <dbReference type="ARBA" id="ARBA00023136"/>
    </source>
</evidence>
<dbReference type="InterPro" id="IPR036942">
    <property type="entry name" value="Beta-barrel_TonB_sf"/>
</dbReference>
<keyword evidence="9 10" id="KW-0998">Cell outer membrane</keyword>
<evidence type="ECO:0000256" key="3">
    <source>
        <dbReference type="ARBA" id="ARBA00022452"/>
    </source>
</evidence>
<keyword evidence="5 12" id="KW-0732">Signal</keyword>
<dbReference type="GO" id="GO:0006811">
    <property type="term" value="P:monoatomic ion transport"/>
    <property type="evidence" value="ECO:0007669"/>
    <property type="project" value="UniProtKB-KW"/>
</dbReference>
<dbReference type="Pfam" id="PF07715">
    <property type="entry name" value="Plug"/>
    <property type="match status" value="1"/>
</dbReference>
<feature type="domain" description="TonB-dependent receptor plug" evidence="14">
    <location>
        <begin position="57"/>
        <end position="161"/>
    </location>
</feature>
<gene>
    <name evidence="15" type="ORF">C8J24_2771</name>
</gene>
<keyword evidence="7 11" id="KW-0798">TonB box</keyword>
<comment type="subcellular location">
    <subcellularLocation>
        <location evidence="1 10">Cell outer membrane</location>
        <topology evidence="1 10">Multi-pass membrane protein</topology>
    </subcellularLocation>
</comment>
<evidence type="ECO:0000256" key="12">
    <source>
        <dbReference type="SAM" id="SignalP"/>
    </source>
</evidence>
<evidence type="ECO:0000256" key="11">
    <source>
        <dbReference type="RuleBase" id="RU003357"/>
    </source>
</evidence>
<evidence type="ECO:0000256" key="7">
    <source>
        <dbReference type="ARBA" id="ARBA00023077"/>
    </source>
</evidence>
<dbReference type="InterPro" id="IPR000531">
    <property type="entry name" value="Beta-barrel_TonB"/>
</dbReference>
<dbReference type="GO" id="GO:0009279">
    <property type="term" value="C:cell outer membrane"/>
    <property type="evidence" value="ECO:0007669"/>
    <property type="project" value="UniProtKB-SubCell"/>
</dbReference>
<keyword evidence="2 10" id="KW-0813">Transport</keyword>
<dbReference type="EMBL" id="PZZN01000003">
    <property type="protein sequence ID" value="PTM44564.1"/>
    <property type="molecule type" value="Genomic_DNA"/>
</dbReference>
<evidence type="ECO:0000256" key="2">
    <source>
        <dbReference type="ARBA" id="ARBA00022448"/>
    </source>
</evidence>
<dbReference type="CDD" id="cd01347">
    <property type="entry name" value="ligand_gated_channel"/>
    <property type="match status" value="1"/>
</dbReference>
<evidence type="ECO:0000313" key="16">
    <source>
        <dbReference type="Proteomes" id="UP000240996"/>
    </source>
</evidence>
<evidence type="ECO:0000256" key="10">
    <source>
        <dbReference type="PROSITE-ProRule" id="PRU01360"/>
    </source>
</evidence>
<evidence type="ECO:0000259" key="13">
    <source>
        <dbReference type="Pfam" id="PF00593"/>
    </source>
</evidence>
<evidence type="ECO:0000256" key="6">
    <source>
        <dbReference type="ARBA" id="ARBA00023065"/>
    </source>
</evidence>
<dbReference type="InterPro" id="IPR012910">
    <property type="entry name" value="Plug_dom"/>
</dbReference>
<comment type="similarity">
    <text evidence="10 11">Belongs to the TonB-dependent receptor family.</text>
</comment>
<dbReference type="Gene3D" id="2.40.170.20">
    <property type="entry name" value="TonB-dependent receptor, beta-barrel domain"/>
    <property type="match status" value="1"/>
</dbReference>
<dbReference type="SUPFAM" id="SSF56935">
    <property type="entry name" value="Porins"/>
    <property type="match status" value="1"/>
</dbReference>
<evidence type="ECO:0000256" key="4">
    <source>
        <dbReference type="ARBA" id="ARBA00022692"/>
    </source>
</evidence>
<proteinExistence type="inferred from homology"/>
<feature type="domain" description="TonB-dependent receptor-like beta-barrel" evidence="13">
    <location>
        <begin position="298"/>
        <end position="626"/>
    </location>
</feature>
<dbReference type="Proteomes" id="UP000240996">
    <property type="component" value="Unassembled WGS sequence"/>
</dbReference>
<organism evidence="15 16">
    <name type="scientific">Sphingomonas aerolata</name>
    <dbReference type="NCBI Taxonomy" id="185951"/>
    <lineage>
        <taxon>Bacteria</taxon>
        <taxon>Pseudomonadati</taxon>
        <taxon>Pseudomonadota</taxon>
        <taxon>Alphaproteobacteria</taxon>
        <taxon>Sphingomonadales</taxon>
        <taxon>Sphingomonadaceae</taxon>
        <taxon>Sphingomonas</taxon>
    </lineage>
</organism>